<feature type="transmembrane region" description="Helical" evidence="1">
    <location>
        <begin position="368"/>
        <end position="391"/>
    </location>
</feature>
<evidence type="ECO:0000313" key="3">
    <source>
        <dbReference type="Proteomes" id="UP001626550"/>
    </source>
</evidence>
<evidence type="ECO:0000256" key="1">
    <source>
        <dbReference type="SAM" id="Phobius"/>
    </source>
</evidence>
<evidence type="ECO:0000313" key="2">
    <source>
        <dbReference type="EMBL" id="KAL3315330.1"/>
    </source>
</evidence>
<organism evidence="2 3">
    <name type="scientific">Cichlidogyrus casuarinus</name>
    <dbReference type="NCBI Taxonomy" id="1844966"/>
    <lineage>
        <taxon>Eukaryota</taxon>
        <taxon>Metazoa</taxon>
        <taxon>Spiralia</taxon>
        <taxon>Lophotrochozoa</taxon>
        <taxon>Platyhelminthes</taxon>
        <taxon>Monogenea</taxon>
        <taxon>Monopisthocotylea</taxon>
        <taxon>Dactylogyridea</taxon>
        <taxon>Ancyrocephalidae</taxon>
        <taxon>Cichlidogyrus</taxon>
    </lineage>
</organism>
<comment type="caution">
    <text evidence="2">The sequence shown here is derived from an EMBL/GenBank/DDBJ whole genome shotgun (WGS) entry which is preliminary data.</text>
</comment>
<keyword evidence="1" id="KW-0472">Membrane</keyword>
<dbReference type="Proteomes" id="UP001626550">
    <property type="component" value="Unassembled WGS sequence"/>
</dbReference>
<sequence>MFQLKFTPSVEDSEKDLIIMYYSTLSDAVSEKGRKEYSESIILTKVPEVLQLRIDSEEGPLYSQNQEHVYEENTKVNVVCKSDGDLPRSKIKLRLDCEPRQQAVTEKFRLEQIRAGAPLDTHYFRLGMQHPPEDVELAKYLARKIEKELENNKIGGISEGYTELRANIQLIKDYDRCKFVCSQRGVENQNSVAYILPPPYQKTHVAGKTLQCFTDGNPLPKVQMDCMVPRGPPTSLRDIMSGIIQDRIFPPVMEQRGAIIFFVQNQEDIFFYDTQEQNEERKDVLIARLKLAQSTPKSDVKYVVARNDENCGGGRSGGYSNSRVYIEGSKLIIPDNATVGTELFVACHTSRTQAHARFTITNRFSASLGVVLGICCALLLISILVIGVMIMTKKRQVQQRSAYDTRCHNMSPGYVNPQLDEKRFKNGKLAKPYYGDVS</sequence>
<name>A0ABD2Q6Y4_9PLAT</name>
<keyword evidence="1" id="KW-0812">Transmembrane</keyword>
<protein>
    <submittedName>
        <fullName evidence="2">Uncharacterized protein</fullName>
    </submittedName>
</protein>
<keyword evidence="3" id="KW-1185">Reference proteome</keyword>
<dbReference type="AlphaFoldDB" id="A0ABD2Q6Y4"/>
<accession>A0ABD2Q6Y4</accession>
<gene>
    <name evidence="2" type="ORF">Ciccas_006036</name>
</gene>
<reference evidence="2 3" key="1">
    <citation type="submission" date="2024-11" db="EMBL/GenBank/DDBJ databases">
        <title>Adaptive evolution of stress response genes in parasites aligns with host niche diversity.</title>
        <authorList>
            <person name="Hahn C."/>
            <person name="Resl P."/>
        </authorList>
    </citation>
    <scope>NUCLEOTIDE SEQUENCE [LARGE SCALE GENOMIC DNA]</scope>
    <source>
        <strain evidence="2">EGGRZ-B1_66</strain>
        <tissue evidence="2">Body</tissue>
    </source>
</reference>
<keyword evidence="1" id="KW-1133">Transmembrane helix</keyword>
<dbReference type="EMBL" id="JBJKFK010000774">
    <property type="protein sequence ID" value="KAL3315330.1"/>
    <property type="molecule type" value="Genomic_DNA"/>
</dbReference>
<proteinExistence type="predicted"/>